<feature type="compositionally biased region" description="Basic and acidic residues" evidence="1">
    <location>
        <begin position="591"/>
        <end position="600"/>
    </location>
</feature>
<feature type="compositionally biased region" description="Pro residues" evidence="1">
    <location>
        <begin position="69"/>
        <end position="80"/>
    </location>
</feature>
<organism evidence="2 3">
    <name type="scientific">Tetraparma gracilis</name>
    <dbReference type="NCBI Taxonomy" id="2962635"/>
    <lineage>
        <taxon>Eukaryota</taxon>
        <taxon>Sar</taxon>
        <taxon>Stramenopiles</taxon>
        <taxon>Ochrophyta</taxon>
        <taxon>Bolidophyceae</taxon>
        <taxon>Parmales</taxon>
        <taxon>Triparmaceae</taxon>
        <taxon>Tetraparma</taxon>
    </lineage>
</organism>
<feature type="region of interest" description="Disordered" evidence="1">
    <location>
        <begin position="591"/>
        <end position="616"/>
    </location>
</feature>
<reference evidence="2 3" key="1">
    <citation type="journal article" date="2023" name="Commun. Biol.">
        <title>Genome analysis of Parmales, the sister group of diatoms, reveals the evolutionary specialization of diatoms from phago-mixotrophs to photoautotrophs.</title>
        <authorList>
            <person name="Ban H."/>
            <person name="Sato S."/>
            <person name="Yoshikawa S."/>
            <person name="Yamada K."/>
            <person name="Nakamura Y."/>
            <person name="Ichinomiya M."/>
            <person name="Sato N."/>
            <person name="Blanc-Mathieu R."/>
            <person name="Endo H."/>
            <person name="Kuwata A."/>
            <person name="Ogata H."/>
        </authorList>
    </citation>
    <scope>NUCLEOTIDE SEQUENCE [LARGE SCALE GENOMIC DNA]</scope>
</reference>
<keyword evidence="3" id="KW-1185">Reference proteome</keyword>
<evidence type="ECO:0008006" key="4">
    <source>
        <dbReference type="Google" id="ProtNLM"/>
    </source>
</evidence>
<dbReference type="Proteomes" id="UP001165060">
    <property type="component" value="Unassembled WGS sequence"/>
</dbReference>
<proteinExistence type="predicted"/>
<evidence type="ECO:0000256" key="1">
    <source>
        <dbReference type="SAM" id="MobiDB-lite"/>
    </source>
</evidence>
<feature type="compositionally biased region" description="Low complexity" evidence="1">
    <location>
        <begin position="1"/>
        <end position="14"/>
    </location>
</feature>
<protein>
    <recommendedName>
        <fullName evidence="4">RAP domain-containing protein</fullName>
    </recommendedName>
</protein>
<comment type="caution">
    <text evidence="2">The sequence shown here is derived from an EMBL/GenBank/DDBJ whole genome shotgun (WGS) entry which is preliminary data.</text>
</comment>
<feature type="compositionally biased region" description="Acidic residues" evidence="1">
    <location>
        <begin position="525"/>
        <end position="555"/>
    </location>
</feature>
<gene>
    <name evidence="2" type="ORF">TeGR_g2882</name>
</gene>
<evidence type="ECO:0000313" key="3">
    <source>
        <dbReference type="Proteomes" id="UP001165060"/>
    </source>
</evidence>
<sequence>MLAARSLAARSLPRPLHHLLRAGPLPPLPPPARLLSSRRRKGRPWLSHAGLSPAKLSPADRSPNAAPASPSPASPPPASLPPARARRAPRPRSSPPLRPWPARRIAKARRAAPDAFARRLNELGQANDWRGLLEAIELGAAGKAGGCTAGGYTHRHTATALKQLARMPPGSVEEAKENPNFGPLLAQGAKAVADPATPPESVGRICAALQALGCKIPLDLLPHSQALLADPEALSQALSYLAYQAPPLSPDAPAPDLFHRLALSPGSLLVPGAPADVARALAAHAELRVPCPRLARGIGKNAASLIGGGAPSATASLARSLSLLPHPPAAFFRAADAAGERLAAAGEAKHVAALLRSFARLGLPAPALLAATERHAARLVRRAREPDYAELCAALAEHGDRGSGVFGEALARAGWLVRRGGAAKVCEAAAELGHDAGPLLDEVDAAGGAGGWSAGELAGLARALGEAPPRGAGALRGALGEPGRFLGEATGGQACDVAWAIAVQGGLEEGGGGLVMKLWEKAGEEPEVEGEPEEELEEELEEEPEEEAPPEPEPDEAWRVGKSKEYLEYFDQRKRLRELLDEAKFELAKAEERAQREKRAPATGEASPSPSPAPENSLTCVQLLRLHQVRVHAASCGLELPPLPAGTEARVREAAAAHRRKGGMDEQLSAYLTKLGFRHERNARPLGPEAGAFYAVDAADPGGKIAVESLGPGAFLRAPLGRLGAGRERGETAAKRRLLERAGWAVVELPWRERARAENGGKKVYGAWLVEKLKKAGWERPPRPST</sequence>
<name>A0ABQ6MF80_9STRA</name>
<feature type="region of interest" description="Disordered" evidence="1">
    <location>
        <begin position="523"/>
        <end position="560"/>
    </location>
</feature>
<accession>A0ABQ6MF80</accession>
<evidence type="ECO:0000313" key="2">
    <source>
        <dbReference type="EMBL" id="GMI25243.1"/>
    </source>
</evidence>
<dbReference type="EMBL" id="BRYB01001412">
    <property type="protein sequence ID" value="GMI25243.1"/>
    <property type="molecule type" value="Genomic_DNA"/>
</dbReference>
<feature type="region of interest" description="Disordered" evidence="1">
    <location>
        <begin position="1"/>
        <end position="104"/>
    </location>
</feature>
<feature type="compositionally biased region" description="Low complexity" evidence="1">
    <location>
        <begin position="57"/>
        <end position="68"/>
    </location>
</feature>